<reference evidence="6" key="1">
    <citation type="submission" date="2018-08" db="EMBL/GenBank/DDBJ databases">
        <authorList>
            <person name="Rossello M."/>
        </authorList>
    </citation>
    <scope>NUCLEOTIDE SEQUENCE [LARGE SCALE GENOMIC DNA]</scope>
    <source>
        <strain evidence="6">cv. Chinese Spring</strain>
    </source>
</reference>
<evidence type="ECO:0000256" key="1">
    <source>
        <dbReference type="ARBA" id="ARBA00004613"/>
    </source>
</evidence>
<dbReference type="Gramene" id="TraesARI4A03G02168790.1">
    <property type="protein sequence ID" value="TraesARI4A03G02168790.1.CDS1"/>
    <property type="gene ID" value="TraesARI4A03G02168790"/>
</dbReference>
<accession>A0A3B6I012</accession>
<dbReference type="GeneID" id="123082299"/>
<evidence type="ECO:0000259" key="5">
    <source>
        <dbReference type="SMART" id="SM00499"/>
    </source>
</evidence>
<dbReference type="Gene3D" id="1.10.110.10">
    <property type="entry name" value="Plant lipid-transfer and hydrophobic proteins"/>
    <property type="match status" value="1"/>
</dbReference>
<dbReference type="GO" id="GO:0004867">
    <property type="term" value="F:serine-type endopeptidase inhibitor activity"/>
    <property type="evidence" value="ECO:0007669"/>
    <property type="project" value="InterPro"/>
</dbReference>
<dbReference type="Gramene" id="TraesCLE_scaffold_015419_01G000200.1">
    <property type="protein sequence ID" value="TraesCLE_scaffold_015419_01G000200.1"/>
    <property type="gene ID" value="TraesCLE_scaffold_015419_01G000200"/>
</dbReference>
<feature type="domain" description="Bifunctional inhibitor/plant lipid transfer protein/seed storage helical" evidence="5">
    <location>
        <begin position="29"/>
        <end position="132"/>
    </location>
</feature>
<dbReference type="Gramene" id="TraesSYM4A03G02158730.1">
    <property type="protein sequence ID" value="TraesSYM4A03G02158730.1.CDS1"/>
    <property type="gene ID" value="TraesSYM4A03G02158730"/>
</dbReference>
<dbReference type="Gramene" id="TraesJUL4A03G02150440.1">
    <property type="protein sequence ID" value="TraesJUL4A03G02150440.1.CDS1"/>
    <property type="gene ID" value="TraesJUL4A03G02150440"/>
</dbReference>
<feature type="chain" id="PRO_5017443367" description="Bifunctional inhibitor/plant lipid transfer protein/seed storage helical domain-containing protein" evidence="4">
    <location>
        <begin position="24"/>
        <end position="142"/>
    </location>
</feature>
<dbReference type="STRING" id="4565.A0A3B6I012"/>
<dbReference type="InterPro" id="IPR036312">
    <property type="entry name" value="Bifun_inhib/LTP/seed_sf"/>
</dbReference>
<protein>
    <recommendedName>
        <fullName evidence="5">Bifunctional inhibitor/plant lipid transfer protein/seed storage helical domain-containing protein</fullName>
    </recommendedName>
</protein>
<dbReference type="EnsemblPlants" id="TraesCS4A02G248000.1">
    <property type="protein sequence ID" value="TraesCS4A02G248000.1.cds1"/>
    <property type="gene ID" value="TraesCS4A02G248000"/>
</dbReference>
<comment type="similarity">
    <text evidence="2">Belongs to the protease inhibitor I6 (cereal trypsin/alpha-amylase inhibitor) family.</text>
</comment>
<dbReference type="Gramene" id="TraesLAC4A03G02084720.1">
    <property type="protein sequence ID" value="TraesLAC4A03G02084720.1.CDS1"/>
    <property type="gene ID" value="TraesLAC4A03G02084720"/>
</dbReference>
<sequence>MAFMSQLILSAAVLLAVLAATSATVGTQCVPGSDIPYNPLQACRDLLSTKICSIGPVYASVGMLKRRCCNQLSRIPAYCRCEALRILMDGAETPQGVFEDMPSCPRFTRKYTMGIVDPDGCNLETIHGSPHCPTPITRGLDV</sequence>
<dbReference type="RefSeq" id="XP_044360596.1">
    <property type="nucleotide sequence ID" value="XM_044504661.1"/>
</dbReference>
<gene>
    <name evidence="6" type="primary">LOC123082299</name>
</gene>
<dbReference type="PROSITE" id="PS00426">
    <property type="entry name" value="CEREAL_TRYP_AMYL_INH"/>
    <property type="match status" value="1"/>
</dbReference>
<dbReference type="PANTHER" id="PTHR34481:SF15">
    <property type="entry name" value="TRYPSIN_ALPHA-AMYLASE INHIBITOR CMX1_CMX3"/>
    <property type="match status" value="1"/>
</dbReference>
<dbReference type="Gramene" id="TraesCS4A02G248000.1">
    <property type="protein sequence ID" value="TraesCS4A02G248000.1.cds1"/>
    <property type="gene ID" value="TraesCS4A02G248000"/>
</dbReference>
<dbReference type="Gramene" id="TraesPARA_EIv1.0_1245340.1">
    <property type="protein sequence ID" value="TraesPARA_EIv1.0_1245340.1.CDS1"/>
    <property type="gene ID" value="TraesPARA_EIv1.0_1245340"/>
</dbReference>
<evidence type="ECO:0000256" key="3">
    <source>
        <dbReference type="ARBA" id="ARBA00022525"/>
    </source>
</evidence>
<dbReference type="InterPro" id="IPR006105">
    <property type="entry name" value="Allergen/tryp_amyl_inhib_CS"/>
</dbReference>
<dbReference type="Proteomes" id="UP000019116">
    <property type="component" value="Chromosome 4A"/>
</dbReference>
<dbReference type="Gramene" id="TraesMAC4A03G02130310.1">
    <property type="protein sequence ID" value="TraesMAC4A03G02130310.1.CDS1"/>
    <property type="gene ID" value="TraesMAC4A03G02130310"/>
</dbReference>
<comment type="subcellular location">
    <subcellularLocation>
        <location evidence="1">Secreted</location>
    </subcellularLocation>
</comment>
<dbReference type="Gramene" id="TraesRN4A0100669600.1">
    <property type="protein sequence ID" value="TraesRN4A0100669600.1"/>
    <property type="gene ID" value="TraesRN4A0100669600"/>
</dbReference>
<dbReference type="AlphaFoldDB" id="A0A3B6I012"/>
<dbReference type="SMR" id="A0A3B6I012"/>
<dbReference type="Gramene" id="TraesKAR4A01G0341300.1">
    <property type="protein sequence ID" value="cds.TraesKAR4A01G0341300.1"/>
    <property type="gene ID" value="TraesKAR4A01G0341300"/>
</dbReference>
<dbReference type="KEGG" id="taes:123082299"/>
<dbReference type="Pfam" id="PF00234">
    <property type="entry name" value="Tryp_alpha_amyl"/>
    <property type="match status" value="1"/>
</dbReference>
<dbReference type="Gramene" id="TraesSTA4A03G02127720.1">
    <property type="protein sequence ID" value="TraesSTA4A03G02127720.1.CDS1"/>
    <property type="gene ID" value="TraesSTA4A03G02127720"/>
</dbReference>
<dbReference type="PANTHER" id="PTHR34481">
    <property type="entry name" value="TRYPSIN/FACTOR XIIA INHIBITOR-RELATED"/>
    <property type="match status" value="1"/>
</dbReference>
<reference evidence="6" key="2">
    <citation type="submission" date="2018-10" db="UniProtKB">
        <authorList>
            <consortium name="EnsemblPlants"/>
        </authorList>
    </citation>
    <scope>IDENTIFICATION</scope>
</reference>
<evidence type="ECO:0000256" key="2">
    <source>
        <dbReference type="ARBA" id="ARBA00007107"/>
    </source>
</evidence>
<dbReference type="Gramene" id="TraesCAD_scaffold_036085_01G000200.1">
    <property type="protein sequence ID" value="TraesCAD_scaffold_036085_01G000200.1"/>
    <property type="gene ID" value="TraesCAD_scaffold_036085_01G000200"/>
</dbReference>
<dbReference type="CDD" id="cd00261">
    <property type="entry name" value="AAI_SS"/>
    <property type="match status" value="1"/>
</dbReference>
<dbReference type="Gramene" id="TraesROB_scaffold_062829_01G000600.1">
    <property type="protein sequence ID" value="TraesROB_scaffold_062829_01G000600.1"/>
    <property type="gene ID" value="TraesROB_scaffold_062829_01G000600"/>
</dbReference>
<dbReference type="Gramene" id="TraesJAG4A03G02132280.1">
    <property type="protein sequence ID" value="TraesJAG4A03G02132280.1.CDS1"/>
    <property type="gene ID" value="TraesJAG4A03G02132280"/>
</dbReference>
<dbReference type="Gramene" id="TraesCS4A03G0652700.1">
    <property type="protein sequence ID" value="TraesCS4A03G0652700.1.CDS1"/>
    <property type="gene ID" value="TraesCS4A03G0652700"/>
</dbReference>
<organism evidence="6">
    <name type="scientific">Triticum aestivum</name>
    <name type="common">Wheat</name>
    <dbReference type="NCBI Taxonomy" id="4565"/>
    <lineage>
        <taxon>Eukaryota</taxon>
        <taxon>Viridiplantae</taxon>
        <taxon>Streptophyta</taxon>
        <taxon>Embryophyta</taxon>
        <taxon>Tracheophyta</taxon>
        <taxon>Spermatophyta</taxon>
        <taxon>Magnoliopsida</taxon>
        <taxon>Liliopsida</taxon>
        <taxon>Poales</taxon>
        <taxon>Poaceae</taxon>
        <taxon>BOP clade</taxon>
        <taxon>Pooideae</taxon>
        <taxon>Triticodae</taxon>
        <taxon>Triticeae</taxon>
        <taxon>Triticinae</taxon>
        <taxon>Triticum</taxon>
    </lineage>
</organism>
<dbReference type="SUPFAM" id="SSF47699">
    <property type="entry name" value="Bifunctional inhibitor/lipid-transfer protein/seed storage 2S albumin"/>
    <property type="match status" value="1"/>
</dbReference>
<dbReference type="OMA" id="YCRCSAL"/>
<evidence type="ECO:0000313" key="7">
    <source>
        <dbReference type="Proteomes" id="UP000019116"/>
    </source>
</evidence>
<keyword evidence="7" id="KW-1185">Reference proteome</keyword>
<dbReference type="Gramene" id="TraesWEE_scaffold_055791_01G000200.1">
    <property type="protein sequence ID" value="TraesWEE_scaffold_055791_01G000200.1"/>
    <property type="gene ID" value="TraesWEE_scaffold_055791_01G000200"/>
</dbReference>
<dbReference type="Gramene" id="TraesLDM4A03G02129730.1">
    <property type="protein sequence ID" value="TraesLDM4A03G02129730.1.CDS1"/>
    <property type="gene ID" value="TraesLDM4A03G02129730"/>
</dbReference>
<evidence type="ECO:0000313" key="6">
    <source>
        <dbReference type="EnsemblPlants" id="TraesCS4A02G248000.1.cds1"/>
    </source>
</evidence>
<keyword evidence="3" id="KW-0964">Secreted</keyword>
<dbReference type="InterPro" id="IPR006106">
    <property type="entry name" value="Allergen/soft/tryp_amyl_inhib"/>
</dbReference>
<evidence type="ECO:0000256" key="4">
    <source>
        <dbReference type="SAM" id="SignalP"/>
    </source>
</evidence>
<name>A0A3B6I012_WHEAT</name>
<dbReference type="SMART" id="SM00499">
    <property type="entry name" value="AAI"/>
    <property type="match status" value="1"/>
</dbReference>
<dbReference type="GO" id="GO:0005576">
    <property type="term" value="C:extracellular region"/>
    <property type="evidence" value="ECO:0007669"/>
    <property type="project" value="UniProtKB-SubCell"/>
</dbReference>
<proteinExistence type="inferred from homology"/>
<keyword evidence="4" id="KW-0732">Signal</keyword>
<dbReference type="InterPro" id="IPR016140">
    <property type="entry name" value="Bifunc_inhib/LTP/seed_store"/>
</dbReference>
<dbReference type="PRINTS" id="PR00808">
    <property type="entry name" value="AMLASEINHBTR"/>
</dbReference>
<feature type="signal peptide" evidence="4">
    <location>
        <begin position="1"/>
        <end position="23"/>
    </location>
</feature>